<dbReference type="Proteomes" id="UP000254070">
    <property type="component" value="Unassembled WGS sequence"/>
</dbReference>
<name>A0A377JZ63_9ENTE</name>
<organism evidence="2 3">
    <name type="scientific">Enterococcus durans</name>
    <dbReference type="NCBI Taxonomy" id="53345"/>
    <lineage>
        <taxon>Bacteria</taxon>
        <taxon>Bacillati</taxon>
        <taxon>Bacillota</taxon>
        <taxon>Bacilli</taxon>
        <taxon>Lactobacillales</taxon>
        <taxon>Enterococcaceae</taxon>
        <taxon>Enterococcus</taxon>
    </lineage>
</organism>
<evidence type="ECO:0000313" key="3">
    <source>
        <dbReference type="Proteomes" id="UP000254070"/>
    </source>
</evidence>
<accession>A0A377JZ63</accession>
<protein>
    <submittedName>
        <fullName evidence="2">Uncharacterized protein</fullName>
    </submittedName>
</protein>
<keyword evidence="1" id="KW-0812">Transmembrane</keyword>
<keyword evidence="1" id="KW-0472">Membrane</keyword>
<dbReference type="AlphaFoldDB" id="A0A377JZ63"/>
<dbReference type="KEGG" id="edu:LIU_14565"/>
<proteinExistence type="predicted"/>
<gene>
    <name evidence="2" type="ORF">NCTC8129_00053</name>
</gene>
<keyword evidence="1" id="KW-1133">Transmembrane helix</keyword>
<dbReference type="RefSeq" id="WP_025479636.1">
    <property type="nucleotide sequence ID" value="NZ_CABGKX010000016.1"/>
</dbReference>
<feature type="transmembrane region" description="Helical" evidence="1">
    <location>
        <begin position="38"/>
        <end position="60"/>
    </location>
</feature>
<feature type="transmembrane region" description="Helical" evidence="1">
    <location>
        <begin position="7"/>
        <end position="26"/>
    </location>
</feature>
<dbReference type="EMBL" id="UGIF01000001">
    <property type="protein sequence ID" value="STP16634.1"/>
    <property type="molecule type" value="Genomic_DNA"/>
</dbReference>
<evidence type="ECO:0000313" key="2">
    <source>
        <dbReference type="EMBL" id="STP16634.1"/>
    </source>
</evidence>
<evidence type="ECO:0000256" key="1">
    <source>
        <dbReference type="SAM" id="Phobius"/>
    </source>
</evidence>
<reference evidence="2 3" key="1">
    <citation type="submission" date="2018-06" db="EMBL/GenBank/DDBJ databases">
        <authorList>
            <consortium name="Pathogen Informatics"/>
            <person name="Doyle S."/>
        </authorList>
    </citation>
    <scope>NUCLEOTIDE SEQUENCE [LARGE SCALE GENOMIC DNA]</scope>
    <source>
        <strain evidence="2 3">NCTC8129</strain>
    </source>
</reference>
<sequence length="69" mass="7704">MKNISTAAVVAFFYILISFSIDLFSGDITFSSASISHLLIGYVIVFVSYLIGVFIVHIFVKTINKKRVK</sequence>